<organism evidence="2 3">
    <name type="scientific">Nonomuraea deserti</name>
    <dbReference type="NCBI Taxonomy" id="1848322"/>
    <lineage>
        <taxon>Bacteria</taxon>
        <taxon>Bacillati</taxon>
        <taxon>Actinomycetota</taxon>
        <taxon>Actinomycetes</taxon>
        <taxon>Streptosporangiales</taxon>
        <taxon>Streptosporangiaceae</taxon>
        <taxon>Nonomuraea</taxon>
    </lineage>
</organism>
<dbReference type="InterPro" id="IPR010982">
    <property type="entry name" value="Lambda_DNA-bd_dom_sf"/>
</dbReference>
<dbReference type="Pfam" id="PF13560">
    <property type="entry name" value="HTH_31"/>
    <property type="match status" value="1"/>
</dbReference>
<dbReference type="Proteomes" id="UP000295258">
    <property type="component" value="Unassembled WGS sequence"/>
</dbReference>
<dbReference type="SMART" id="SM00530">
    <property type="entry name" value="HTH_XRE"/>
    <property type="match status" value="1"/>
</dbReference>
<dbReference type="AlphaFoldDB" id="A0A4R4V5S6"/>
<accession>A0A4R4V5S6</accession>
<reference evidence="2 3" key="1">
    <citation type="submission" date="2019-03" db="EMBL/GenBank/DDBJ databases">
        <title>Draft genome sequences of novel Actinobacteria.</title>
        <authorList>
            <person name="Sahin N."/>
            <person name="Ay H."/>
            <person name="Saygin H."/>
        </authorList>
    </citation>
    <scope>NUCLEOTIDE SEQUENCE [LARGE SCALE GENOMIC DNA]</scope>
    <source>
        <strain evidence="2 3">KC310</strain>
    </source>
</reference>
<gene>
    <name evidence="2" type="ORF">E1292_28465</name>
</gene>
<dbReference type="GO" id="GO:0003677">
    <property type="term" value="F:DNA binding"/>
    <property type="evidence" value="ECO:0007669"/>
    <property type="project" value="InterPro"/>
</dbReference>
<sequence length="278" mass="31043">MTFMANDHRRTELRDFLRSRRARLAPADVGMPEAGRRRTPGLRREEVAVLAGVGVSWYTWLEQGRDITVSSEVLDAISGALRLDEAERRHLYLLAGLNPPPGTAAAAESVTEELRRVIDAWSPRPAYIMDRHWNFVAVNDAARAVFGYGRTDHNCLVAYFTNERFRAMSLDWAQHAADVAGRFRADAAQYPDDPEFERIACELVAASPEFTDIWARHDVTAGNSAVKSIRHPDAGDLCFEALKMPLDDHPGLHLVLHNPRPGTGTESRLAKLVVPDPR</sequence>
<dbReference type="Pfam" id="PF17765">
    <property type="entry name" value="MLTR_LBD"/>
    <property type="match status" value="1"/>
</dbReference>
<name>A0A4R4V5S6_9ACTN</name>
<comment type="caution">
    <text evidence="2">The sequence shown here is derived from an EMBL/GenBank/DDBJ whole genome shotgun (WGS) entry which is preliminary data.</text>
</comment>
<dbReference type="SUPFAM" id="SSF47413">
    <property type="entry name" value="lambda repressor-like DNA-binding domains"/>
    <property type="match status" value="1"/>
</dbReference>
<dbReference type="InterPro" id="IPR041413">
    <property type="entry name" value="MLTR_LBD"/>
</dbReference>
<dbReference type="PANTHER" id="PTHR35010:SF3">
    <property type="entry name" value="BLL4873 PROTEIN"/>
    <property type="match status" value="1"/>
</dbReference>
<evidence type="ECO:0000313" key="3">
    <source>
        <dbReference type="Proteomes" id="UP000295258"/>
    </source>
</evidence>
<dbReference type="EMBL" id="SMKO01000092">
    <property type="protein sequence ID" value="TDD00498.1"/>
    <property type="molecule type" value="Genomic_DNA"/>
</dbReference>
<dbReference type="InterPro" id="IPR001387">
    <property type="entry name" value="Cro/C1-type_HTH"/>
</dbReference>
<dbReference type="CDD" id="cd00093">
    <property type="entry name" value="HTH_XRE"/>
    <property type="match status" value="1"/>
</dbReference>
<protein>
    <submittedName>
        <fullName evidence="2">XRE family transcriptional regulator</fullName>
    </submittedName>
</protein>
<keyword evidence="3" id="KW-1185">Reference proteome</keyword>
<dbReference type="PANTHER" id="PTHR35010">
    <property type="entry name" value="BLL4672 PROTEIN-RELATED"/>
    <property type="match status" value="1"/>
</dbReference>
<dbReference type="Gene3D" id="1.10.260.40">
    <property type="entry name" value="lambda repressor-like DNA-binding domains"/>
    <property type="match status" value="1"/>
</dbReference>
<feature type="domain" description="HTH cro/C1-type" evidence="1">
    <location>
        <begin position="16"/>
        <end position="88"/>
    </location>
</feature>
<evidence type="ECO:0000313" key="2">
    <source>
        <dbReference type="EMBL" id="TDD00498.1"/>
    </source>
</evidence>
<evidence type="ECO:0000259" key="1">
    <source>
        <dbReference type="SMART" id="SM00530"/>
    </source>
</evidence>
<dbReference type="Gene3D" id="3.30.450.180">
    <property type="match status" value="1"/>
</dbReference>
<proteinExistence type="predicted"/>